<dbReference type="InterPro" id="IPR001753">
    <property type="entry name" value="Enoyl-CoA_hydra/iso"/>
</dbReference>
<keyword evidence="4" id="KW-1185">Reference proteome</keyword>
<dbReference type="InterPro" id="IPR051683">
    <property type="entry name" value="Enoyl-CoA_Hydratase/Isomerase"/>
</dbReference>
<feature type="region of interest" description="Disordered" evidence="2">
    <location>
        <begin position="1"/>
        <end position="25"/>
    </location>
</feature>
<gene>
    <name evidence="3" type="ORF">GCM10007877_07730</name>
</gene>
<dbReference type="SUPFAM" id="SSF52096">
    <property type="entry name" value="ClpP/crotonase"/>
    <property type="match status" value="1"/>
</dbReference>
<comment type="caution">
    <text evidence="3">The sequence shown here is derived from an EMBL/GenBank/DDBJ whole genome shotgun (WGS) entry which is preliminary data.</text>
</comment>
<dbReference type="GO" id="GO:0008300">
    <property type="term" value="P:isoprenoid catabolic process"/>
    <property type="evidence" value="ECO:0007669"/>
    <property type="project" value="TreeGrafter"/>
</dbReference>
<dbReference type="EMBL" id="BSPD01000021">
    <property type="protein sequence ID" value="GLS25059.1"/>
    <property type="molecule type" value="Genomic_DNA"/>
</dbReference>
<dbReference type="Pfam" id="PF00378">
    <property type="entry name" value="ECH_1"/>
    <property type="match status" value="1"/>
</dbReference>
<dbReference type="CDD" id="cd06558">
    <property type="entry name" value="crotonase-like"/>
    <property type="match status" value="1"/>
</dbReference>
<dbReference type="GO" id="GO:0003824">
    <property type="term" value="F:catalytic activity"/>
    <property type="evidence" value="ECO:0007669"/>
    <property type="project" value="UniProtKB-ARBA"/>
</dbReference>
<comment type="similarity">
    <text evidence="1">Belongs to the enoyl-CoA hydratase/isomerase family.</text>
</comment>
<dbReference type="AlphaFoldDB" id="A0AA37T2M4"/>
<accession>A0AA37T2M4</accession>
<evidence type="ECO:0000313" key="3">
    <source>
        <dbReference type="EMBL" id="GLS25059.1"/>
    </source>
</evidence>
<evidence type="ECO:0000256" key="2">
    <source>
        <dbReference type="SAM" id="MobiDB-lite"/>
    </source>
</evidence>
<dbReference type="PANTHER" id="PTHR42964:SF1">
    <property type="entry name" value="POLYKETIDE BIOSYNTHESIS ENOYL-COA HYDRATASE PKSH-RELATED"/>
    <property type="match status" value="1"/>
</dbReference>
<sequence length="283" mass="30435">MTKLTSASTQESMADSTTHAQPHTQLSMGENGVATLWFQRPRQHNAFSDETIAEINAHLDHVIEHNQARVLLIQAEGKSFCAGADLQWMKKTISYNQEDNFNDARALALMLDKLNRLSIPTIAVAQGNAFGGGVGVLCCCDMVFASTDALFCFSEVKLGLIPATICPHVVRVIGERAARRYFLSAESFTATTAKAMGLVTHLADAKELHTTAQKTAQTIAKYPPNALAGTKALVHKIAADPMAPDVVDLTASTIAKARTSEEAQIALGKFLGQNISGENIEPQ</sequence>
<evidence type="ECO:0000313" key="4">
    <source>
        <dbReference type="Proteomes" id="UP001156870"/>
    </source>
</evidence>
<dbReference type="RefSeq" id="WP_232592708.1">
    <property type="nucleotide sequence ID" value="NZ_BSPD01000021.1"/>
</dbReference>
<dbReference type="Gene3D" id="3.90.226.10">
    <property type="entry name" value="2-enoyl-CoA Hydratase, Chain A, domain 1"/>
    <property type="match status" value="1"/>
</dbReference>
<dbReference type="PANTHER" id="PTHR42964">
    <property type="entry name" value="ENOYL-COA HYDRATASE"/>
    <property type="match status" value="1"/>
</dbReference>
<dbReference type="Gene3D" id="1.10.12.10">
    <property type="entry name" value="Lyase 2-enoyl-coa Hydratase, Chain A, domain 2"/>
    <property type="match status" value="1"/>
</dbReference>
<name>A0AA37T2M4_9GAMM</name>
<evidence type="ECO:0000256" key="1">
    <source>
        <dbReference type="ARBA" id="ARBA00005254"/>
    </source>
</evidence>
<reference evidence="3 4" key="1">
    <citation type="journal article" date="2014" name="Int. J. Syst. Evol. Microbiol.">
        <title>Complete genome sequence of Corynebacterium casei LMG S-19264T (=DSM 44701T), isolated from a smear-ripened cheese.</title>
        <authorList>
            <consortium name="US DOE Joint Genome Institute (JGI-PGF)"/>
            <person name="Walter F."/>
            <person name="Albersmeier A."/>
            <person name="Kalinowski J."/>
            <person name="Ruckert C."/>
        </authorList>
    </citation>
    <scope>NUCLEOTIDE SEQUENCE [LARGE SCALE GENOMIC DNA]</scope>
    <source>
        <strain evidence="3 4">NBRC 110095</strain>
    </source>
</reference>
<organism evidence="3 4">
    <name type="scientific">Marinibactrum halimedae</name>
    <dbReference type="NCBI Taxonomy" id="1444977"/>
    <lineage>
        <taxon>Bacteria</taxon>
        <taxon>Pseudomonadati</taxon>
        <taxon>Pseudomonadota</taxon>
        <taxon>Gammaproteobacteria</taxon>
        <taxon>Cellvibrionales</taxon>
        <taxon>Cellvibrionaceae</taxon>
        <taxon>Marinibactrum</taxon>
    </lineage>
</organism>
<dbReference type="InterPro" id="IPR029045">
    <property type="entry name" value="ClpP/crotonase-like_dom_sf"/>
</dbReference>
<dbReference type="InterPro" id="IPR014748">
    <property type="entry name" value="Enoyl-CoA_hydra_C"/>
</dbReference>
<proteinExistence type="inferred from homology"/>
<protein>
    <submittedName>
        <fullName evidence="3">Methylglutaconyl-CoA hydratase</fullName>
    </submittedName>
</protein>
<dbReference type="Proteomes" id="UP001156870">
    <property type="component" value="Unassembled WGS sequence"/>
</dbReference>